<protein>
    <submittedName>
        <fullName evidence="2">Nuclear transport factor 2 family protein</fullName>
    </submittedName>
</protein>
<name>A0ABW6CM63_9CAUL</name>
<reference evidence="2 3" key="1">
    <citation type="submission" date="2022-09" db="EMBL/GenBank/DDBJ databases">
        <title>New species of Phenylobacterium.</title>
        <authorList>
            <person name="Mieszkin S."/>
        </authorList>
    </citation>
    <scope>NUCLEOTIDE SEQUENCE [LARGE SCALE GENOMIC DNA]</scope>
    <source>
        <strain evidence="2 3">HK31-G</strain>
    </source>
</reference>
<proteinExistence type="predicted"/>
<dbReference type="InterPro" id="IPR037401">
    <property type="entry name" value="SnoaL-like"/>
</dbReference>
<gene>
    <name evidence="2" type="ORF">OCL97_07830</name>
</gene>
<sequence length="155" mass="15870">MPTASAGHPAVLQPIANVVAALSGEAGDAAATIDAFHAALKAGDGDGATALMSDDALVFEAGGAERSKAAYTAEHLAADIKFERDASASIRQRVGAAAGGIAWIATEGRVQGHSGDKVLDRLTTETMVLRRTPAGWRIVHVHWSSHATPPAPSAR</sequence>
<dbReference type="EMBL" id="JAOTJD010000011">
    <property type="protein sequence ID" value="MFD3263869.1"/>
    <property type="molecule type" value="Genomic_DNA"/>
</dbReference>
<dbReference type="Pfam" id="PF13474">
    <property type="entry name" value="SnoaL_3"/>
    <property type="match status" value="1"/>
</dbReference>
<dbReference type="RefSeq" id="WP_377369112.1">
    <property type="nucleotide sequence ID" value="NZ_JAOTJD010000011.1"/>
</dbReference>
<evidence type="ECO:0000313" key="3">
    <source>
        <dbReference type="Proteomes" id="UP001598130"/>
    </source>
</evidence>
<dbReference type="InterPro" id="IPR032710">
    <property type="entry name" value="NTF2-like_dom_sf"/>
</dbReference>
<dbReference type="Proteomes" id="UP001598130">
    <property type="component" value="Unassembled WGS sequence"/>
</dbReference>
<accession>A0ABW6CM63</accession>
<feature type="domain" description="SnoaL-like" evidence="1">
    <location>
        <begin position="31"/>
        <end position="145"/>
    </location>
</feature>
<organism evidence="2 3">
    <name type="scientific">Phenylobacterium ferrooxidans</name>
    <dbReference type="NCBI Taxonomy" id="2982689"/>
    <lineage>
        <taxon>Bacteria</taxon>
        <taxon>Pseudomonadati</taxon>
        <taxon>Pseudomonadota</taxon>
        <taxon>Alphaproteobacteria</taxon>
        <taxon>Caulobacterales</taxon>
        <taxon>Caulobacteraceae</taxon>
        <taxon>Phenylobacterium</taxon>
    </lineage>
</organism>
<evidence type="ECO:0000259" key="1">
    <source>
        <dbReference type="Pfam" id="PF13474"/>
    </source>
</evidence>
<dbReference type="Gene3D" id="3.10.450.50">
    <property type="match status" value="1"/>
</dbReference>
<dbReference type="SUPFAM" id="SSF54427">
    <property type="entry name" value="NTF2-like"/>
    <property type="match status" value="1"/>
</dbReference>
<evidence type="ECO:0000313" key="2">
    <source>
        <dbReference type="EMBL" id="MFD3263869.1"/>
    </source>
</evidence>
<keyword evidence="3" id="KW-1185">Reference proteome</keyword>
<comment type="caution">
    <text evidence="2">The sequence shown here is derived from an EMBL/GenBank/DDBJ whole genome shotgun (WGS) entry which is preliminary data.</text>
</comment>